<dbReference type="STRING" id="157652.A0A371H517"/>
<keyword evidence="3" id="KW-1185">Reference proteome</keyword>
<organism evidence="2 3">
    <name type="scientific">Mucuna pruriens</name>
    <name type="common">Velvet bean</name>
    <name type="synonym">Dolichos pruriens</name>
    <dbReference type="NCBI Taxonomy" id="157652"/>
    <lineage>
        <taxon>Eukaryota</taxon>
        <taxon>Viridiplantae</taxon>
        <taxon>Streptophyta</taxon>
        <taxon>Embryophyta</taxon>
        <taxon>Tracheophyta</taxon>
        <taxon>Spermatophyta</taxon>
        <taxon>Magnoliopsida</taxon>
        <taxon>eudicotyledons</taxon>
        <taxon>Gunneridae</taxon>
        <taxon>Pentapetalae</taxon>
        <taxon>rosids</taxon>
        <taxon>fabids</taxon>
        <taxon>Fabales</taxon>
        <taxon>Fabaceae</taxon>
        <taxon>Papilionoideae</taxon>
        <taxon>50 kb inversion clade</taxon>
        <taxon>NPAAA clade</taxon>
        <taxon>indigoferoid/millettioid clade</taxon>
        <taxon>Phaseoleae</taxon>
        <taxon>Mucuna</taxon>
    </lineage>
</organism>
<evidence type="ECO:0000259" key="1">
    <source>
        <dbReference type="Pfam" id="PF07727"/>
    </source>
</evidence>
<evidence type="ECO:0000313" key="2">
    <source>
        <dbReference type="EMBL" id="RDX97881.1"/>
    </source>
</evidence>
<dbReference type="AlphaFoldDB" id="A0A371H517"/>
<protein>
    <recommendedName>
        <fullName evidence="1">Reverse transcriptase Ty1/copia-type domain-containing protein</fullName>
    </recommendedName>
</protein>
<comment type="caution">
    <text evidence="2">The sequence shown here is derived from an EMBL/GenBank/DDBJ whole genome shotgun (WGS) entry which is preliminary data.</text>
</comment>
<dbReference type="InterPro" id="IPR043502">
    <property type="entry name" value="DNA/RNA_pol_sf"/>
</dbReference>
<evidence type="ECO:0000313" key="3">
    <source>
        <dbReference type="Proteomes" id="UP000257109"/>
    </source>
</evidence>
<sequence length="180" mass="20504">MKEDINSIEKNHIWKLVNPPSNKKSTTLKWVYEVKVNPRGEVKGRIDCGEVYAPIAKIETIRLVVVIAINAGWSMHQLDVKCTFLNGPLEEEVYVNQLLGFVVKDKENKVYKLKKTFYGLKQAPRAWKKRIDGYLSQIGFKKCTSEHGVYIGNMKSEKLLVCLYVDDLLIIGSSEVEIAS</sequence>
<dbReference type="Proteomes" id="UP000257109">
    <property type="component" value="Unassembled WGS sequence"/>
</dbReference>
<feature type="non-terminal residue" evidence="2">
    <location>
        <position position="1"/>
    </location>
</feature>
<feature type="domain" description="Reverse transcriptase Ty1/copia-type" evidence="1">
    <location>
        <begin position="11"/>
        <end position="177"/>
    </location>
</feature>
<accession>A0A371H517</accession>
<reference evidence="2" key="1">
    <citation type="submission" date="2018-05" db="EMBL/GenBank/DDBJ databases">
        <title>Draft genome of Mucuna pruriens seed.</title>
        <authorList>
            <person name="Nnadi N.E."/>
            <person name="Vos R."/>
            <person name="Hasami M.H."/>
            <person name="Devisetty U.K."/>
            <person name="Aguiy J.C."/>
        </authorList>
    </citation>
    <scope>NUCLEOTIDE SEQUENCE [LARGE SCALE GENOMIC DNA]</scope>
    <source>
        <strain evidence="2">JCA_2017</strain>
    </source>
</reference>
<proteinExistence type="predicted"/>
<dbReference type="InterPro" id="IPR013103">
    <property type="entry name" value="RVT_2"/>
</dbReference>
<dbReference type="Pfam" id="PF07727">
    <property type="entry name" value="RVT_2"/>
    <property type="match status" value="1"/>
</dbReference>
<dbReference type="SUPFAM" id="SSF56672">
    <property type="entry name" value="DNA/RNA polymerases"/>
    <property type="match status" value="1"/>
</dbReference>
<dbReference type="EMBL" id="QJKJ01003555">
    <property type="protein sequence ID" value="RDX97881.1"/>
    <property type="molecule type" value="Genomic_DNA"/>
</dbReference>
<gene>
    <name evidence="2" type="ORF">CR513_19304</name>
</gene>
<dbReference type="OrthoDB" id="1747567at2759"/>
<name>A0A371H517_MUCPR</name>